<dbReference type="SUPFAM" id="SSF53254">
    <property type="entry name" value="Phosphoglycerate mutase-like"/>
    <property type="match status" value="1"/>
</dbReference>
<evidence type="ECO:0000313" key="5">
    <source>
        <dbReference type="Proteomes" id="UP000298390"/>
    </source>
</evidence>
<accession>A0A4Y9XZM1</accession>
<dbReference type="Gene3D" id="3.30.420.390">
    <property type="match status" value="2"/>
</dbReference>
<dbReference type="STRING" id="34475.A0A4Y9XZM1"/>
<sequence>MILRKGGYDGFSSGGPAWSPRSYSPPYPSQPRSRTRPQYSRARRRPRPFPPPSATGTSYEEYFPAAAEVGFAGPTPTGAEPEAIQTAPAAPVKLDTYPLVADGAAYNPSFNPMRYWGNLSPWFSVGGAFGLPEASPQVPSGCELTQVHIVQRHGARYPTSGTNKFAALLQDAVVNGTGFTAHGPLEFLNTWTYKLGAEILTPFGRKQLYDLGVAARVQYGHLLDGFTRLPVFRTTSEWRMVQSARNWAAGFFGLEEYPTSYHEEIIIEEEGYNNTLVPWNDCDNANGDLYTMGSWYANNWTEIYLKDTVKRLQQYVDGVELTTTYVSEMQDLCAYETVSIGYSKFCELFTEEEWKGYQYANDLDFWYADGPGNPTGAAQGIGYVQELVARLTQTPMTVFDTTTNGTLDGNNITFPLDQPIYMDATHDTNIASIAVAMNFTSMVASGPLPVDYIPEDLSYNTQHIAPFAAHLVGQVMTCPVKHSTSDSEKYIRWLLNDGVVPLTGIKYCEEPNKDGLCLLDNFIKGMQERVAEVDFQYDCFGNVSVPYPDNLTNGSNVEWEELWARSTQEVAGQDEVKRNQVGVQLLSRQLHKQIFRNVSFPAPESSYVRIAQEHLKTHGLDPAQGSVLPQTDFTLPPLQGHNLDEHFHAIGASAAQPWLSLAQDLAGVELPPRPDHWNVQAGWTRYLYHPDGSSYYEHVEYPEFNGQAEEMLVFDVETLPAYSPYAVMACAASKNAWYSWVSPWLLGHTEETKQLIPMGDRTVPRVVVGHNVSYDRGRILEEYNVDGTRTRFLDTMSLHIAVKGISSNQRPAWMQYRKSKENEQQRKEEAIEAVVELMRQAEERLVSESDPAKIEELKRLLQSLDEGLQSLQNEGFEEDEEEISCKRWQDLTSANSLADVAKLHCDIDIDKEIRSDFMSSTREEILNGIQDYLNYCAGDVAVTHSVFSKVLPAFLSACPSPVSFAGVLTMGSSFLTVNEQWEAYLAHAERTYKELEEKVKTRLHDLALQAKDMMKDDRWKADVWLSQLDWTPKAASTSRGIKKPKLTDSDKAMVPAWYATLLRWGPFRNTFSQKILPHLLHAKYEGMTLHFSEEHGWYWYAGDEICQPTKRGGTGRKVVDLFTVGVGVHALENGRMVTDDDELAFAVSNKYRSDWVAARIVAVANKILDMDQAEIDQDPRLRQLDWTPIAAPKAHRLCTGLAKPLVRERPTSVVVEWPKWFWDLTKPKKGAKPGTLDLTVRSRVAPLLLHLSWQGWPLFHSRKHGWTFRVPPGAKFETRAKPLAFTHNGLSPADEQLRAMTNEGYVFYKLPHKDGEEANVGSPLGKTFMKFAQDGTLTSPGDEAKDALDMNAQCSYWISARDRVLNQMVVWQDERVKAGLPQPAEVGKKWGIIIPQVITMGTVTRRAIEKTWLTASNAKKNRVGSELKAMV</sequence>
<feature type="coiled-coil region" evidence="1">
    <location>
        <begin position="820"/>
        <end position="874"/>
    </location>
</feature>
<organism evidence="4 5">
    <name type="scientific">Rhodofomes roseus</name>
    <dbReference type="NCBI Taxonomy" id="34475"/>
    <lineage>
        <taxon>Eukaryota</taxon>
        <taxon>Fungi</taxon>
        <taxon>Dikarya</taxon>
        <taxon>Basidiomycota</taxon>
        <taxon>Agaricomycotina</taxon>
        <taxon>Agaricomycetes</taxon>
        <taxon>Polyporales</taxon>
        <taxon>Rhodofomes</taxon>
    </lineage>
</organism>
<feature type="region of interest" description="Disordered" evidence="2">
    <location>
        <begin position="1"/>
        <end position="57"/>
    </location>
</feature>
<feature type="coiled-coil region" evidence="1">
    <location>
        <begin position="978"/>
        <end position="1005"/>
    </location>
</feature>
<dbReference type="SUPFAM" id="SSF53098">
    <property type="entry name" value="Ribonuclease H-like"/>
    <property type="match status" value="1"/>
</dbReference>
<dbReference type="GO" id="GO:0003677">
    <property type="term" value="F:DNA binding"/>
    <property type="evidence" value="ECO:0007669"/>
    <property type="project" value="InterPro"/>
</dbReference>
<dbReference type="InterPro" id="IPR043502">
    <property type="entry name" value="DNA/RNA_pol_sf"/>
</dbReference>
<dbReference type="EMBL" id="SEKV01000645">
    <property type="protein sequence ID" value="TFY54923.1"/>
    <property type="molecule type" value="Genomic_DNA"/>
</dbReference>
<comment type="caution">
    <text evidence="4">The sequence shown here is derived from an EMBL/GenBank/DDBJ whole genome shotgun (WGS) entry which is preliminary data.</text>
</comment>
<dbReference type="InterPro" id="IPR041336">
    <property type="entry name" value="DNApol_Exo"/>
</dbReference>
<feature type="domain" description="DNA mitochondrial polymerase exonuclease" evidence="3">
    <location>
        <begin position="630"/>
        <end position="954"/>
    </location>
</feature>
<dbReference type="SUPFAM" id="SSF56672">
    <property type="entry name" value="DNA/RNA polymerases"/>
    <property type="match status" value="1"/>
</dbReference>
<evidence type="ECO:0000259" key="3">
    <source>
        <dbReference type="Pfam" id="PF18136"/>
    </source>
</evidence>
<dbReference type="GO" id="GO:0003887">
    <property type="term" value="F:DNA-directed DNA polymerase activity"/>
    <property type="evidence" value="ECO:0007669"/>
    <property type="project" value="TreeGrafter"/>
</dbReference>
<dbReference type="Pfam" id="PF18136">
    <property type="entry name" value="DNApol_Exo"/>
    <property type="match status" value="1"/>
</dbReference>
<protein>
    <recommendedName>
        <fullName evidence="3">DNA mitochondrial polymerase exonuclease domain-containing protein</fullName>
    </recommendedName>
</protein>
<dbReference type="InterPro" id="IPR033379">
    <property type="entry name" value="Acid_Pase_AS"/>
</dbReference>
<dbReference type="PANTHER" id="PTHR10267:SF0">
    <property type="entry name" value="DNA POLYMERASE SUBUNIT GAMMA-1"/>
    <property type="match status" value="1"/>
</dbReference>
<dbReference type="PROSITE" id="PS00616">
    <property type="entry name" value="HIS_ACID_PHOSPHAT_1"/>
    <property type="match status" value="1"/>
</dbReference>
<evidence type="ECO:0000256" key="2">
    <source>
        <dbReference type="SAM" id="MobiDB-lite"/>
    </source>
</evidence>
<dbReference type="GO" id="GO:0008408">
    <property type="term" value="F:3'-5' exonuclease activity"/>
    <property type="evidence" value="ECO:0007669"/>
    <property type="project" value="TreeGrafter"/>
</dbReference>
<dbReference type="GO" id="GO:0006264">
    <property type="term" value="P:mitochondrial DNA replication"/>
    <property type="evidence" value="ECO:0007669"/>
    <property type="project" value="TreeGrafter"/>
</dbReference>
<dbReference type="PRINTS" id="PR00867">
    <property type="entry name" value="DNAPOLG"/>
</dbReference>
<dbReference type="GO" id="GO:0005760">
    <property type="term" value="C:gamma DNA polymerase complex"/>
    <property type="evidence" value="ECO:0007669"/>
    <property type="project" value="InterPro"/>
</dbReference>
<reference evidence="4 5" key="1">
    <citation type="submission" date="2019-01" db="EMBL/GenBank/DDBJ databases">
        <title>Genome sequencing of the rare red list fungi Fomitopsis rosea.</title>
        <authorList>
            <person name="Buettner E."/>
            <person name="Kellner H."/>
        </authorList>
    </citation>
    <scope>NUCLEOTIDE SEQUENCE [LARGE SCALE GENOMIC DNA]</scope>
    <source>
        <strain evidence="4 5">DSM 105464</strain>
    </source>
</reference>
<dbReference type="InterPro" id="IPR000560">
    <property type="entry name" value="His_Pase_clade-2"/>
</dbReference>
<dbReference type="PROSITE" id="PS00778">
    <property type="entry name" value="HIS_ACID_PHOSPHAT_2"/>
    <property type="match status" value="1"/>
</dbReference>
<dbReference type="InterPro" id="IPR029033">
    <property type="entry name" value="His_PPase_superfam"/>
</dbReference>
<evidence type="ECO:0000313" key="4">
    <source>
        <dbReference type="EMBL" id="TFY54923.1"/>
    </source>
</evidence>
<dbReference type="Proteomes" id="UP000298390">
    <property type="component" value="Unassembled WGS sequence"/>
</dbReference>
<gene>
    <name evidence="4" type="ORF">EVJ58_g8570</name>
</gene>
<dbReference type="InterPro" id="IPR002297">
    <property type="entry name" value="DNA-dir_DNA_pol_A_mt"/>
</dbReference>
<dbReference type="Pfam" id="PF00328">
    <property type="entry name" value="His_Phos_2"/>
    <property type="match status" value="1"/>
</dbReference>
<dbReference type="PANTHER" id="PTHR10267">
    <property type="entry name" value="DNA POLYMERASE SUBUNIT GAMMA-1"/>
    <property type="match status" value="1"/>
</dbReference>
<dbReference type="CDD" id="cd07061">
    <property type="entry name" value="HP_HAP_like"/>
    <property type="match status" value="1"/>
</dbReference>
<keyword evidence="1" id="KW-0175">Coiled coil</keyword>
<evidence type="ECO:0000256" key="1">
    <source>
        <dbReference type="SAM" id="Coils"/>
    </source>
</evidence>
<proteinExistence type="predicted"/>
<dbReference type="InterPro" id="IPR012337">
    <property type="entry name" value="RNaseH-like_sf"/>
</dbReference>
<dbReference type="Gene3D" id="3.40.50.1240">
    <property type="entry name" value="Phosphoglycerate mutase-like"/>
    <property type="match status" value="1"/>
</dbReference>
<feature type="compositionally biased region" description="Low complexity" evidence="2">
    <location>
        <begin position="30"/>
        <end position="40"/>
    </location>
</feature>
<name>A0A4Y9XZM1_9APHY</name>
<feature type="non-terminal residue" evidence="4">
    <location>
        <position position="1431"/>
    </location>
</feature>